<name>Q8VK93_MYCTO</name>
<reference evidence="1 2" key="1">
    <citation type="journal article" date="2002" name="J. Bacteriol.">
        <title>Whole-genome comparison of Mycobacterium tuberculosis clinical and laboratory strains.</title>
        <authorList>
            <person name="Fleischmann R.D."/>
            <person name="Alland D."/>
            <person name="Eisen J.A."/>
            <person name="Carpenter L."/>
            <person name="White O."/>
            <person name="Peterson J."/>
            <person name="DeBoy R."/>
            <person name="Dodson R."/>
            <person name="Gwinn M."/>
            <person name="Haft D."/>
            <person name="Hickey E."/>
            <person name="Kolonay J.F."/>
            <person name="Nelson W.C."/>
            <person name="Umayam L.A."/>
            <person name="Ermolaeva M."/>
            <person name="Salzberg S.L."/>
            <person name="Delcher A."/>
            <person name="Utterback T."/>
            <person name="Weidman J."/>
            <person name="Khouri H."/>
            <person name="Gill J."/>
            <person name="Mikula A."/>
            <person name="Bishai W."/>
            <person name="Jacobs Jr W.R.Jr."/>
            <person name="Venter J.C."/>
            <person name="Fraser C.M."/>
        </authorList>
    </citation>
    <scope>NUCLEOTIDE SEQUENCE [LARGE SCALE GENOMIC DNA]</scope>
    <source>
        <strain evidence="2">CDC 1551 / Oshkosh</strain>
    </source>
</reference>
<gene>
    <name evidence="1" type="ordered locus">MT1054.1</name>
</gene>
<accession>Q8VK93</accession>
<proteinExistence type="predicted"/>
<keyword evidence="2" id="KW-1185">Reference proteome</keyword>
<evidence type="ECO:0000313" key="2">
    <source>
        <dbReference type="Proteomes" id="UP000001020"/>
    </source>
</evidence>
<dbReference type="AlphaFoldDB" id="Q8VK93"/>
<sequence length="58" mass="6360">MAAGPWTARCRVSTYRSSIPCSCLVMAEHSHAGLTSAKVVATRRAEECPPAQIRVWQM</sequence>
<dbReference type="Proteomes" id="UP000001020">
    <property type="component" value="Chromosome"/>
</dbReference>
<dbReference type="KEGG" id="mtc:MT1054.1"/>
<protein>
    <submittedName>
        <fullName evidence="1">Uncharacterized protein</fullName>
    </submittedName>
</protein>
<evidence type="ECO:0000313" key="1">
    <source>
        <dbReference type="EMBL" id="AAK45306.1"/>
    </source>
</evidence>
<organism evidence="1 2">
    <name type="scientific">Mycobacterium tuberculosis (strain CDC 1551 / Oshkosh)</name>
    <dbReference type="NCBI Taxonomy" id="83331"/>
    <lineage>
        <taxon>Bacteria</taxon>
        <taxon>Bacillati</taxon>
        <taxon>Actinomycetota</taxon>
        <taxon>Actinomycetes</taxon>
        <taxon>Mycobacteriales</taxon>
        <taxon>Mycobacteriaceae</taxon>
        <taxon>Mycobacterium</taxon>
        <taxon>Mycobacterium tuberculosis complex</taxon>
    </lineage>
</organism>
<dbReference type="EMBL" id="AE000516">
    <property type="protein sequence ID" value="AAK45306.1"/>
    <property type="molecule type" value="Genomic_DNA"/>
</dbReference>
<dbReference type="HOGENOM" id="CLU_2974613_0_0_11"/>